<dbReference type="InterPro" id="IPR042100">
    <property type="entry name" value="Bug_dom1"/>
</dbReference>
<name>A0A1C2EDZ3_9HYPH</name>
<organism evidence="1 2">
    <name type="scientific">Mesorhizobium hungaricum</name>
    <dbReference type="NCBI Taxonomy" id="1566387"/>
    <lineage>
        <taxon>Bacteria</taxon>
        <taxon>Pseudomonadati</taxon>
        <taxon>Pseudomonadota</taxon>
        <taxon>Alphaproteobacteria</taxon>
        <taxon>Hyphomicrobiales</taxon>
        <taxon>Phyllobacteriaceae</taxon>
        <taxon>Mesorhizobium</taxon>
    </lineage>
</organism>
<protein>
    <submittedName>
        <fullName evidence="1">Uncharacterized protein</fullName>
    </submittedName>
</protein>
<evidence type="ECO:0000313" key="1">
    <source>
        <dbReference type="EMBL" id="OCX25163.1"/>
    </source>
</evidence>
<reference evidence="1 2" key="1">
    <citation type="submission" date="2016-08" db="EMBL/GenBank/DDBJ databases">
        <title>Whole genome sequence of Mesorhizobium sp. strain UASWS1009 isolated from industrial sewage.</title>
        <authorList>
            <person name="Crovadore J."/>
            <person name="Calmin G."/>
            <person name="Chablais R."/>
            <person name="Cochard B."/>
            <person name="Lefort F."/>
        </authorList>
    </citation>
    <scope>NUCLEOTIDE SEQUENCE [LARGE SCALE GENOMIC DNA]</scope>
    <source>
        <strain evidence="1 2">UASWS1009</strain>
    </source>
</reference>
<sequence length="59" mass="6478">MLRLPPDQPLAHSFLVSFRLNGLGYTPINGSADAFAARLKAELVKWRDVARAASIKIVN</sequence>
<dbReference type="Gene3D" id="3.40.190.150">
    <property type="entry name" value="Bordetella uptake gene, domain 1"/>
    <property type="match status" value="1"/>
</dbReference>
<evidence type="ECO:0000313" key="2">
    <source>
        <dbReference type="Proteomes" id="UP000094412"/>
    </source>
</evidence>
<dbReference type="STRING" id="1566387.QV13_00885"/>
<dbReference type="AlphaFoldDB" id="A0A1C2EDZ3"/>
<comment type="caution">
    <text evidence="1">The sequence shown here is derived from an EMBL/GenBank/DDBJ whole genome shotgun (WGS) entry which is preliminary data.</text>
</comment>
<proteinExistence type="predicted"/>
<gene>
    <name evidence="1" type="ORF">QV13_00885</name>
</gene>
<keyword evidence="2" id="KW-1185">Reference proteome</keyword>
<dbReference type="Proteomes" id="UP000094412">
    <property type="component" value="Unassembled WGS sequence"/>
</dbReference>
<dbReference type="EMBL" id="MDEO01000018">
    <property type="protein sequence ID" value="OCX25163.1"/>
    <property type="molecule type" value="Genomic_DNA"/>
</dbReference>
<accession>A0A1C2EDZ3</accession>